<feature type="domain" description="Bacterial alpha-L-rhamnosidase N-terminal" evidence="5">
    <location>
        <begin position="174"/>
        <end position="347"/>
    </location>
</feature>
<evidence type="ECO:0000313" key="8">
    <source>
        <dbReference type="EMBL" id="KKB55760.1"/>
    </source>
</evidence>
<dbReference type="Pfam" id="PF08531">
    <property type="entry name" value="Bac_rhamnosid_N"/>
    <property type="match status" value="1"/>
</dbReference>
<comment type="caution">
    <text evidence="8">The sequence shown here is derived from an EMBL/GenBank/DDBJ whole genome shotgun (WGS) entry which is preliminary data.</text>
</comment>
<dbReference type="Pfam" id="PF05592">
    <property type="entry name" value="Bac_rhamnosid"/>
    <property type="match status" value="1"/>
</dbReference>
<feature type="domain" description="Alpha-L-rhamnosidase six-hairpin glycosidase" evidence="6">
    <location>
        <begin position="481"/>
        <end position="810"/>
    </location>
</feature>
<dbReference type="EC" id="3.2.1.40" evidence="2"/>
<accession>A0A0F5JE21</accession>
<comment type="catalytic activity">
    <reaction evidence="1">
        <text>Hydrolysis of terminal non-reducing alpha-L-rhamnose residues in alpha-L-rhamnosides.</text>
        <dbReference type="EC" id="3.2.1.40"/>
    </reaction>
</comment>
<feature type="domain" description="Alpha-L-rhamnosidase C-terminal" evidence="7">
    <location>
        <begin position="813"/>
        <end position="886"/>
    </location>
</feature>
<evidence type="ECO:0000259" key="6">
    <source>
        <dbReference type="Pfam" id="PF17389"/>
    </source>
</evidence>
<dbReference type="STRING" id="1203610.HMPREF1536_03235"/>
<dbReference type="InterPro" id="IPR016007">
    <property type="entry name" value="Alpha_rhamnosid"/>
</dbReference>
<dbReference type="InterPro" id="IPR008902">
    <property type="entry name" value="Rhamnosid_concanavalin"/>
</dbReference>
<evidence type="ECO:0000259" key="4">
    <source>
        <dbReference type="Pfam" id="PF05592"/>
    </source>
</evidence>
<keyword evidence="3" id="KW-0378">Hydrolase</keyword>
<dbReference type="Gene3D" id="2.60.120.260">
    <property type="entry name" value="Galactose-binding domain-like"/>
    <property type="match status" value="2"/>
</dbReference>
<dbReference type="SUPFAM" id="SSF49265">
    <property type="entry name" value="Fibronectin type III"/>
    <property type="match status" value="1"/>
</dbReference>
<dbReference type="Gene3D" id="1.50.10.10">
    <property type="match status" value="1"/>
</dbReference>
<sequence length="922" mass="103801">MRRIGILICFLAGIALFAGAKSLQLKGLTCEYVENPLGVDALNPVLGWRLESQTRNQLQSAYEIQVALKEDDLRNGKGLVWKSGKVNSQQNVNIVYSGRKLKPFTRYYWRVRAYDREGEVSAWSEPAFWETSMLSPDDWKAEWIGDGSKAPEKEEDFYKDDPSPLFRKTFRPAKTVQEARLYIAGIGYYEASLNGKRIGNHVLDPGWTNYGKQILYSTYDVTPLIGSGENAIGVMLGNGYYNPLPMRIFKPLREYLTIGRPCLKAQLRIRYTDGSVETICTDESWKTTTGPVMRNNVYLGEQYDARNEIDGWDTCPFDDSRWKQAVPIANATAGQLTAQMQPPIREIEVINPVRMTETRPGEFVFDMGQNFAGVARIKVRGAKGSTVRIRYGEDIYSDGSLNVMTSVAGQQKRVWDADWETAGQPQTAWQEDVYTLKGEGEEIWSPRFTFHGFRYVEITGWPGRPSLSDVEGIRLSADLQRTGSFECSDPMLNRLDKVLDYTFRSNLFSVQSDCPAREKFGYGGDIVGTARTFCWFYDMENFYRKALHDFANDQRPEGGMTETAPYNGIADMGLGNDSGPIGWQLAFAFMQKQLYEYYGDLRTIKAFYPTLRKQVEFLRSKAKENRIGTCINDHESLEERVPALFATAHYYHHVILLAEFASLTGRPKDAQEYSLLAADIKESFIKEFVKPGTGEVANATQAAQAFALFYDLIPESEKEAVFAVFLKAIGKWDGHIASGIFGVPAILEVLRQNNRNDIAYEMVTKKDFPGWGHMLESGATTLWETWKYSDNVYSQNHPMFGSVGEWFYQSLAGINPMAPGFSKIRIKPQPAGDLTWVNCTYRSVNGPIVSNWKKEGNTFELRVTIPVNATASICLPSSTGSEITESGRPLDTVQDVKAAGFADGFYCVEVGSGDYVFVVRDI</sequence>
<evidence type="ECO:0000313" key="9">
    <source>
        <dbReference type="Proteomes" id="UP000033035"/>
    </source>
</evidence>
<name>A0A0F5JE21_9BACT</name>
<dbReference type="InterPro" id="IPR036116">
    <property type="entry name" value="FN3_sf"/>
</dbReference>
<dbReference type="HOGENOM" id="CLU_002926_1_1_10"/>
<dbReference type="Proteomes" id="UP000033035">
    <property type="component" value="Unassembled WGS sequence"/>
</dbReference>
<dbReference type="GO" id="GO:0005975">
    <property type="term" value="P:carbohydrate metabolic process"/>
    <property type="evidence" value="ECO:0007669"/>
    <property type="project" value="InterPro"/>
</dbReference>
<dbReference type="Pfam" id="PF17390">
    <property type="entry name" value="Bac_rhamnosid_C"/>
    <property type="match status" value="1"/>
</dbReference>
<gene>
    <name evidence="8" type="ORF">HMPREF1536_03235</name>
</gene>
<dbReference type="PANTHER" id="PTHR33307:SF6">
    <property type="entry name" value="ALPHA-RHAMNOSIDASE (EUROFUNG)-RELATED"/>
    <property type="match status" value="1"/>
</dbReference>
<dbReference type="InterPro" id="IPR013783">
    <property type="entry name" value="Ig-like_fold"/>
</dbReference>
<proteinExistence type="predicted"/>
<evidence type="ECO:0000259" key="7">
    <source>
        <dbReference type="Pfam" id="PF17390"/>
    </source>
</evidence>
<evidence type="ECO:0000256" key="2">
    <source>
        <dbReference type="ARBA" id="ARBA00012652"/>
    </source>
</evidence>
<organism evidence="8 9">
    <name type="scientific">Parabacteroides gordonii MS-1 = DSM 23371</name>
    <dbReference type="NCBI Taxonomy" id="1203610"/>
    <lineage>
        <taxon>Bacteria</taxon>
        <taxon>Pseudomonadati</taxon>
        <taxon>Bacteroidota</taxon>
        <taxon>Bacteroidia</taxon>
        <taxon>Bacteroidales</taxon>
        <taxon>Tannerellaceae</taxon>
        <taxon>Parabacteroides</taxon>
    </lineage>
</organism>
<evidence type="ECO:0000256" key="1">
    <source>
        <dbReference type="ARBA" id="ARBA00001445"/>
    </source>
</evidence>
<dbReference type="EMBL" id="AQHW01000015">
    <property type="protein sequence ID" value="KKB55760.1"/>
    <property type="molecule type" value="Genomic_DNA"/>
</dbReference>
<dbReference type="GO" id="GO:0030596">
    <property type="term" value="F:alpha-L-rhamnosidase activity"/>
    <property type="evidence" value="ECO:0007669"/>
    <property type="project" value="UniProtKB-EC"/>
</dbReference>
<dbReference type="Pfam" id="PF17389">
    <property type="entry name" value="Bac_rhamnosid6H"/>
    <property type="match status" value="1"/>
</dbReference>
<dbReference type="RefSeq" id="WP_199884259.1">
    <property type="nucleotide sequence ID" value="NZ_AUAE01000008.1"/>
</dbReference>
<dbReference type="Gene3D" id="2.60.420.10">
    <property type="entry name" value="Maltose phosphorylase, domain 3"/>
    <property type="match status" value="1"/>
</dbReference>
<dbReference type="Pfam" id="PF25788">
    <property type="entry name" value="Ig_Rha78A_N"/>
    <property type="match status" value="1"/>
</dbReference>
<protein>
    <recommendedName>
        <fullName evidence="2">alpha-L-rhamnosidase</fullName>
        <ecNumber evidence="2">3.2.1.40</ecNumber>
    </recommendedName>
</protein>
<feature type="domain" description="Alpha-L-rhamnosidase concanavalin-like" evidence="4">
    <location>
        <begin position="357"/>
        <end position="473"/>
    </location>
</feature>
<evidence type="ECO:0000259" key="5">
    <source>
        <dbReference type="Pfam" id="PF08531"/>
    </source>
</evidence>
<dbReference type="SUPFAM" id="SSF48208">
    <property type="entry name" value="Six-hairpin glycosidases"/>
    <property type="match status" value="1"/>
</dbReference>
<dbReference type="Gene3D" id="2.60.40.10">
    <property type="entry name" value="Immunoglobulins"/>
    <property type="match status" value="1"/>
</dbReference>
<dbReference type="InterPro" id="IPR013737">
    <property type="entry name" value="Bac_rhamnosid_N"/>
</dbReference>
<dbReference type="InterPro" id="IPR035396">
    <property type="entry name" value="Bac_rhamnosid6H"/>
</dbReference>
<dbReference type="InterPro" id="IPR035398">
    <property type="entry name" value="Bac_rhamnosid_C"/>
</dbReference>
<evidence type="ECO:0000256" key="3">
    <source>
        <dbReference type="ARBA" id="ARBA00022801"/>
    </source>
</evidence>
<keyword evidence="9" id="KW-1185">Reference proteome</keyword>
<dbReference type="PIRSF" id="PIRSF010631">
    <property type="entry name" value="A-rhamnsds"/>
    <property type="match status" value="1"/>
</dbReference>
<dbReference type="PANTHER" id="PTHR33307">
    <property type="entry name" value="ALPHA-RHAMNOSIDASE (EUROFUNG)"/>
    <property type="match status" value="1"/>
</dbReference>
<dbReference type="InterPro" id="IPR008928">
    <property type="entry name" value="6-hairpin_glycosidase_sf"/>
</dbReference>
<dbReference type="InterPro" id="IPR012341">
    <property type="entry name" value="6hp_glycosidase-like_sf"/>
</dbReference>
<reference evidence="8 9" key="1">
    <citation type="submission" date="2013-04" db="EMBL/GenBank/DDBJ databases">
        <title>The Genome Sequence of Parabacteroides gordonii DSM 23371.</title>
        <authorList>
            <consortium name="The Broad Institute Genomics Platform"/>
            <person name="Earl A."/>
            <person name="Ward D."/>
            <person name="Feldgarden M."/>
            <person name="Gevers D."/>
            <person name="Martens E."/>
            <person name="Sakamoto M."/>
            <person name="Benno Y."/>
            <person name="Suzuki N."/>
            <person name="Matsunaga N."/>
            <person name="Koshihara K."/>
            <person name="Seki M."/>
            <person name="Komiya H."/>
            <person name="Walker B."/>
            <person name="Young S."/>
            <person name="Zeng Q."/>
            <person name="Gargeya S."/>
            <person name="Fitzgerald M."/>
            <person name="Haas B."/>
            <person name="Abouelleil A."/>
            <person name="Allen A.W."/>
            <person name="Alvarado L."/>
            <person name="Arachchi H.M."/>
            <person name="Berlin A.M."/>
            <person name="Chapman S.B."/>
            <person name="Gainer-Dewar J."/>
            <person name="Goldberg J."/>
            <person name="Griggs A."/>
            <person name="Gujja S."/>
            <person name="Hansen M."/>
            <person name="Howarth C."/>
            <person name="Imamovic A."/>
            <person name="Ireland A."/>
            <person name="Larimer J."/>
            <person name="McCowan C."/>
            <person name="Murphy C."/>
            <person name="Pearson M."/>
            <person name="Poon T.W."/>
            <person name="Priest M."/>
            <person name="Roberts A."/>
            <person name="Saif S."/>
            <person name="Shea T."/>
            <person name="Sisk P."/>
            <person name="Sykes S."/>
            <person name="Wortman J."/>
            <person name="Nusbaum C."/>
            <person name="Birren B."/>
        </authorList>
    </citation>
    <scope>NUCLEOTIDE SEQUENCE [LARGE SCALE GENOMIC DNA]</scope>
    <source>
        <strain evidence="8 9">MS-1</strain>
    </source>
</reference>
<dbReference type="AlphaFoldDB" id="A0A0F5JE21"/>
<dbReference type="PATRIC" id="fig|1203610.3.peg.3298"/>